<dbReference type="SUPFAM" id="SSF51621">
    <property type="entry name" value="Phosphoenolpyruvate/pyruvate domain"/>
    <property type="match status" value="1"/>
</dbReference>
<gene>
    <name evidence="5" type="ORF">SAMN05660652_02226</name>
</gene>
<dbReference type="PANTHER" id="PTHR30502">
    <property type="entry name" value="2-KETO-3-DEOXY-L-RHAMNONATE ALDOLASE"/>
    <property type="match status" value="1"/>
</dbReference>
<evidence type="ECO:0000313" key="5">
    <source>
        <dbReference type="EMBL" id="SDH74712.1"/>
    </source>
</evidence>
<dbReference type="OrthoDB" id="86160at2"/>
<evidence type="ECO:0000256" key="2">
    <source>
        <dbReference type="ARBA" id="ARBA00022723"/>
    </source>
</evidence>
<dbReference type="RefSeq" id="WP_091937585.1">
    <property type="nucleotide sequence ID" value="NZ_FNCY01000008.1"/>
</dbReference>
<name>A0A1G8EXV2_9RHOO</name>
<proteinExistence type="inferred from homology"/>
<evidence type="ECO:0000259" key="4">
    <source>
        <dbReference type="Pfam" id="PF03328"/>
    </source>
</evidence>
<dbReference type="PROSITE" id="PS51257">
    <property type="entry name" value="PROKAR_LIPOPROTEIN"/>
    <property type="match status" value="1"/>
</dbReference>
<dbReference type="InterPro" id="IPR040442">
    <property type="entry name" value="Pyrv_kinase-like_dom_sf"/>
</dbReference>
<keyword evidence="2" id="KW-0479">Metal-binding</keyword>
<evidence type="ECO:0000256" key="3">
    <source>
        <dbReference type="ARBA" id="ARBA00023239"/>
    </source>
</evidence>
<dbReference type="PANTHER" id="PTHR30502:SF0">
    <property type="entry name" value="PHOSPHOENOLPYRUVATE CARBOXYLASE FAMILY PROTEIN"/>
    <property type="match status" value="1"/>
</dbReference>
<comment type="similarity">
    <text evidence="1">Belongs to the HpcH/HpaI aldolase family.</text>
</comment>
<dbReference type="Proteomes" id="UP000198607">
    <property type="component" value="Unassembled WGS sequence"/>
</dbReference>
<dbReference type="Pfam" id="PF03328">
    <property type="entry name" value="HpcH_HpaI"/>
    <property type="match status" value="1"/>
</dbReference>
<keyword evidence="3" id="KW-0456">Lyase</keyword>
<dbReference type="InterPro" id="IPR050251">
    <property type="entry name" value="HpcH-HpaI_aldolase"/>
</dbReference>
<dbReference type="InterPro" id="IPR005000">
    <property type="entry name" value="Aldolase/citrate-lyase_domain"/>
</dbReference>
<dbReference type="STRING" id="83767.SAMN05660652_02226"/>
<dbReference type="GO" id="GO:0046872">
    <property type="term" value="F:metal ion binding"/>
    <property type="evidence" value="ECO:0007669"/>
    <property type="project" value="UniProtKB-KW"/>
</dbReference>
<keyword evidence="6" id="KW-1185">Reference proteome</keyword>
<feature type="domain" description="HpcH/HpaI aldolase/citrate lyase" evidence="4">
    <location>
        <begin position="24"/>
        <end position="244"/>
    </location>
</feature>
<dbReference type="Gene3D" id="3.20.20.60">
    <property type="entry name" value="Phosphoenolpyruvate-binding domains"/>
    <property type="match status" value="1"/>
</dbReference>
<dbReference type="GO" id="GO:0005737">
    <property type="term" value="C:cytoplasm"/>
    <property type="evidence" value="ECO:0007669"/>
    <property type="project" value="TreeGrafter"/>
</dbReference>
<dbReference type="InterPro" id="IPR015813">
    <property type="entry name" value="Pyrv/PenolPyrv_kinase-like_dom"/>
</dbReference>
<organism evidence="5 6">
    <name type="scientific">Propionivibrio dicarboxylicus</name>
    <dbReference type="NCBI Taxonomy" id="83767"/>
    <lineage>
        <taxon>Bacteria</taxon>
        <taxon>Pseudomonadati</taxon>
        <taxon>Pseudomonadota</taxon>
        <taxon>Betaproteobacteria</taxon>
        <taxon>Rhodocyclales</taxon>
        <taxon>Rhodocyclaceae</taxon>
        <taxon>Propionivibrio</taxon>
    </lineage>
</organism>
<sequence length="263" mass="29017">MNLRQKMKRGPVFGFAIFTGASCVIESVGNWGYDFVYLDVEHTSIGVGPELERQIMAARLAGISSVVRLTGTNEVDIRKTLEMGAEGVVIPHVRTKEEAAEIVRAAKFPPVGRRGAESNVRAAAFGGPGFSWEEYIRRSNEESLIIPMAEDYEFADNVDDILSIDGIDAINFGPIDYSLSANLPIGYKIDHPSLIDAYKKIETRARAKGVGMMCPVVPPTIENAMDMIAKGVNMLILGNDMYHLQTAFKTIMTDCVEQIRQRQ</sequence>
<reference evidence="5 6" key="1">
    <citation type="submission" date="2016-10" db="EMBL/GenBank/DDBJ databases">
        <authorList>
            <person name="de Groot N.N."/>
        </authorList>
    </citation>
    <scope>NUCLEOTIDE SEQUENCE [LARGE SCALE GENOMIC DNA]</scope>
    <source>
        <strain evidence="5 6">DSM 5885</strain>
    </source>
</reference>
<accession>A0A1G8EXV2</accession>
<evidence type="ECO:0000256" key="1">
    <source>
        <dbReference type="ARBA" id="ARBA00005568"/>
    </source>
</evidence>
<evidence type="ECO:0000313" key="6">
    <source>
        <dbReference type="Proteomes" id="UP000198607"/>
    </source>
</evidence>
<dbReference type="AlphaFoldDB" id="A0A1G8EXV2"/>
<dbReference type="GO" id="GO:0016832">
    <property type="term" value="F:aldehyde-lyase activity"/>
    <property type="evidence" value="ECO:0007669"/>
    <property type="project" value="TreeGrafter"/>
</dbReference>
<dbReference type="EMBL" id="FNCY01000008">
    <property type="protein sequence ID" value="SDH74712.1"/>
    <property type="molecule type" value="Genomic_DNA"/>
</dbReference>
<protein>
    <submittedName>
        <fullName evidence="5">4-hydroxy-2-oxoheptanedioate aldolase</fullName>
    </submittedName>
</protein>